<dbReference type="Pfam" id="PF09084">
    <property type="entry name" value="NMT1"/>
    <property type="match status" value="1"/>
</dbReference>
<organism evidence="6 7">
    <name type="scientific">Pseudoteredinibacter isoporae</name>
    <dbReference type="NCBI Taxonomy" id="570281"/>
    <lineage>
        <taxon>Bacteria</taxon>
        <taxon>Pseudomonadati</taxon>
        <taxon>Pseudomonadota</taxon>
        <taxon>Gammaproteobacteria</taxon>
        <taxon>Cellvibrionales</taxon>
        <taxon>Cellvibrionaceae</taxon>
        <taxon>Pseudoteredinibacter</taxon>
    </lineage>
</organism>
<feature type="domain" description="GGDEF" evidence="5">
    <location>
        <begin position="410"/>
        <end position="538"/>
    </location>
</feature>
<evidence type="ECO:0000313" key="7">
    <source>
        <dbReference type="Proteomes" id="UP000528457"/>
    </source>
</evidence>
<dbReference type="InterPro" id="IPR050469">
    <property type="entry name" value="Diguanylate_Cyclase"/>
</dbReference>
<keyword evidence="7" id="KW-1185">Reference proteome</keyword>
<dbReference type="PROSITE" id="PS50887">
    <property type="entry name" value="GGDEF"/>
    <property type="match status" value="1"/>
</dbReference>
<dbReference type="InParanoid" id="A0A7X0MWS1"/>
<dbReference type="Proteomes" id="UP000528457">
    <property type="component" value="Unassembled WGS sequence"/>
</dbReference>
<feature type="transmembrane region" description="Helical" evidence="4">
    <location>
        <begin position="333"/>
        <end position="352"/>
    </location>
</feature>
<dbReference type="CDD" id="cd01949">
    <property type="entry name" value="GGDEF"/>
    <property type="match status" value="1"/>
</dbReference>
<dbReference type="PANTHER" id="PTHR45138:SF9">
    <property type="entry name" value="DIGUANYLATE CYCLASE DGCM-RELATED"/>
    <property type="match status" value="1"/>
</dbReference>
<dbReference type="InterPro" id="IPR015168">
    <property type="entry name" value="SsuA/THI5"/>
</dbReference>
<dbReference type="NCBIfam" id="TIGR00254">
    <property type="entry name" value="GGDEF"/>
    <property type="match status" value="1"/>
</dbReference>
<proteinExistence type="predicted"/>
<keyword evidence="4" id="KW-0472">Membrane</keyword>
<dbReference type="Gene3D" id="3.40.190.10">
    <property type="entry name" value="Periplasmic binding protein-like II"/>
    <property type="match status" value="2"/>
</dbReference>
<keyword evidence="4" id="KW-0812">Transmembrane</keyword>
<evidence type="ECO:0000256" key="2">
    <source>
        <dbReference type="ARBA" id="ARBA00012528"/>
    </source>
</evidence>
<dbReference type="GO" id="GO:0052621">
    <property type="term" value="F:diguanylate cyclase activity"/>
    <property type="evidence" value="ECO:0007669"/>
    <property type="project" value="UniProtKB-EC"/>
</dbReference>
<evidence type="ECO:0000259" key="5">
    <source>
        <dbReference type="PROSITE" id="PS50887"/>
    </source>
</evidence>
<name>A0A7X0MWS1_9GAMM</name>
<dbReference type="Gene3D" id="3.30.70.270">
    <property type="match status" value="1"/>
</dbReference>
<reference evidence="6 7" key="1">
    <citation type="submission" date="2020-08" db="EMBL/GenBank/DDBJ databases">
        <title>Genomic Encyclopedia of Type Strains, Phase IV (KMG-IV): sequencing the most valuable type-strain genomes for metagenomic binning, comparative biology and taxonomic classification.</title>
        <authorList>
            <person name="Goeker M."/>
        </authorList>
    </citation>
    <scope>NUCLEOTIDE SEQUENCE [LARGE SCALE GENOMIC DNA]</scope>
    <source>
        <strain evidence="6 7">DSM 22368</strain>
    </source>
</reference>
<evidence type="ECO:0000256" key="3">
    <source>
        <dbReference type="ARBA" id="ARBA00034247"/>
    </source>
</evidence>
<gene>
    <name evidence="6" type="ORF">HNR48_001532</name>
</gene>
<dbReference type="PANTHER" id="PTHR45138">
    <property type="entry name" value="REGULATORY COMPONENTS OF SENSORY TRANSDUCTION SYSTEM"/>
    <property type="match status" value="1"/>
</dbReference>
<dbReference type="SUPFAM" id="SSF55073">
    <property type="entry name" value="Nucleotide cyclase"/>
    <property type="match status" value="1"/>
</dbReference>
<dbReference type="InterPro" id="IPR000160">
    <property type="entry name" value="GGDEF_dom"/>
</dbReference>
<comment type="caution">
    <text evidence="6">The sequence shown here is derived from an EMBL/GenBank/DDBJ whole genome shotgun (WGS) entry which is preliminary data.</text>
</comment>
<protein>
    <recommendedName>
        <fullName evidence="2">diguanylate cyclase</fullName>
        <ecNumber evidence="2">2.7.7.65</ecNumber>
    </recommendedName>
</protein>
<dbReference type="AlphaFoldDB" id="A0A7X0MWS1"/>
<dbReference type="RefSeq" id="WP_166849013.1">
    <property type="nucleotide sequence ID" value="NZ_JAAONY010000001.1"/>
</dbReference>
<dbReference type="InterPro" id="IPR043128">
    <property type="entry name" value="Rev_trsase/Diguanyl_cyclase"/>
</dbReference>
<evidence type="ECO:0000313" key="6">
    <source>
        <dbReference type="EMBL" id="MBB6521254.1"/>
    </source>
</evidence>
<evidence type="ECO:0000256" key="4">
    <source>
        <dbReference type="SAM" id="Phobius"/>
    </source>
</evidence>
<accession>A0A7X0MWS1</accession>
<comment type="cofactor">
    <cofactor evidence="1">
        <name>Mg(2+)</name>
        <dbReference type="ChEBI" id="CHEBI:18420"/>
    </cofactor>
</comment>
<dbReference type="SMART" id="SM00267">
    <property type="entry name" value="GGDEF"/>
    <property type="match status" value="1"/>
</dbReference>
<dbReference type="FunFam" id="3.30.70.270:FF:000001">
    <property type="entry name" value="Diguanylate cyclase domain protein"/>
    <property type="match status" value="1"/>
</dbReference>
<dbReference type="Pfam" id="PF00990">
    <property type="entry name" value="GGDEF"/>
    <property type="match status" value="1"/>
</dbReference>
<dbReference type="InterPro" id="IPR029787">
    <property type="entry name" value="Nucleotide_cyclase"/>
</dbReference>
<dbReference type="SUPFAM" id="SSF53850">
    <property type="entry name" value="Periplasmic binding protein-like II"/>
    <property type="match status" value="1"/>
</dbReference>
<dbReference type="EMBL" id="JACHHT010000001">
    <property type="protein sequence ID" value="MBB6521254.1"/>
    <property type="molecule type" value="Genomic_DNA"/>
</dbReference>
<evidence type="ECO:0000256" key="1">
    <source>
        <dbReference type="ARBA" id="ARBA00001946"/>
    </source>
</evidence>
<keyword evidence="4" id="KW-1133">Transmembrane helix</keyword>
<sequence>MYKLYKIIAAFFISFTVVLPTLSEPPREPEHEPERTRIRIQLKWFHQYQFAGYYIAQEKGFFREQGLNVELIEGGPDIIPPEKVAYGNVEFGVGNSSLLVDYGNGMPIVAIAAFFQHSPFIILARQDENLKTIRDLEGRSLMISDHSHEIVAFLKLAGVDISKISRTPHTGNIHDISEESRHRVDASTAFLSNEYYDISRTKIPFIAFQPRDIGFDIYGDTLFTSKDYAESHPDTVRAVKEALIRGWRYALNNMDEAIEITHAKYAPGKSKDKLAYEAKIIHQLFVDNVVDIGYMSQLRWLNINDAFAKSELVSEDLDIGQFLFESEQKMPDWIYRLLIWLAIIVMLVSVVAQRFYQLSKAKDREIEKRTQLEEKLRQLVETDALTGLYNRHKLDEMMCREIDRAERYMHNFSIILMDVDHFKNVNDTLGHLIGDRLLREISDLLTKQLRKADIVARWGGEEFMIVCPETDLVKAETVAEKLRACIASHNFHGTDKQTASFGVTRYHQGDNADTITSRADKALYQAKRDGRDRVCVAP</sequence>
<dbReference type="EC" id="2.7.7.65" evidence="2"/>
<comment type="catalytic activity">
    <reaction evidence="3">
        <text>2 GTP = 3',3'-c-di-GMP + 2 diphosphate</text>
        <dbReference type="Rhea" id="RHEA:24898"/>
        <dbReference type="ChEBI" id="CHEBI:33019"/>
        <dbReference type="ChEBI" id="CHEBI:37565"/>
        <dbReference type="ChEBI" id="CHEBI:58805"/>
        <dbReference type="EC" id="2.7.7.65"/>
    </reaction>
</comment>